<evidence type="ECO:0000313" key="4">
    <source>
        <dbReference type="EMBL" id="HGN90858.1"/>
    </source>
</evidence>
<name>A0A7C4E225_CALS0</name>
<protein>
    <submittedName>
        <fullName evidence="4">Methylmalonyl-CoA carboxyltransferase</fullName>
    </submittedName>
</protein>
<dbReference type="Pfam" id="PF01039">
    <property type="entry name" value="Carboxyl_trans"/>
    <property type="match status" value="1"/>
</dbReference>
<dbReference type="InterPro" id="IPR051047">
    <property type="entry name" value="AccD/PCCB"/>
</dbReference>
<organism evidence="4">
    <name type="scientific">Caldiarchaeum subterraneum</name>
    <dbReference type="NCBI Taxonomy" id="311458"/>
    <lineage>
        <taxon>Archaea</taxon>
        <taxon>Nitrososphaerota</taxon>
        <taxon>Candidatus Caldarchaeales</taxon>
        <taxon>Candidatus Caldarchaeaceae</taxon>
        <taxon>Candidatus Caldarchaeum</taxon>
    </lineage>
</organism>
<dbReference type="GO" id="GO:0004658">
    <property type="term" value="F:propionyl-CoA carboxylase activity"/>
    <property type="evidence" value="ECO:0007669"/>
    <property type="project" value="TreeGrafter"/>
</dbReference>
<gene>
    <name evidence="4" type="ORF">ENT82_07035</name>
</gene>
<feature type="domain" description="CoA carboxyltransferase N-terminal" evidence="2">
    <location>
        <begin position="1"/>
        <end position="232"/>
    </location>
</feature>
<dbReference type="InterPro" id="IPR011763">
    <property type="entry name" value="COA_CT_C"/>
</dbReference>
<feature type="region of interest" description="Disordered" evidence="1">
    <location>
        <begin position="223"/>
        <end position="242"/>
    </location>
</feature>
<proteinExistence type="predicted"/>
<dbReference type="Gene3D" id="3.90.226.10">
    <property type="entry name" value="2-enoyl-CoA Hydratase, Chain A, domain 1"/>
    <property type="match status" value="2"/>
</dbReference>
<dbReference type="PROSITE" id="PS50989">
    <property type="entry name" value="COA_CT_CTER"/>
    <property type="match status" value="1"/>
</dbReference>
<feature type="compositionally biased region" description="Polar residues" evidence="1">
    <location>
        <begin position="232"/>
        <end position="242"/>
    </location>
</feature>
<evidence type="ECO:0000259" key="2">
    <source>
        <dbReference type="PROSITE" id="PS50980"/>
    </source>
</evidence>
<dbReference type="PANTHER" id="PTHR43842">
    <property type="entry name" value="PROPIONYL-COA CARBOXYLASE BETA CHAIN"/>
    <property type="match status" value="1"/>
</dbReference>
<accession>A0A7C4E225</accession>
<reference evidence="4" key="1">
    <citation type="journal article" date="2020" name="mSystems">
        <title>Genome- and Community-Level Interaction Insights into Carbon Utilization and Element Cycling Functions of Hydrothermarchaeota in Hydrothermal Sediment.</title>
        <authorList>
            <person name="Zhou Z."/>
            <person name="Liu Y."/>
            <person name="Xu W."/>
            <person name="Pan J."/>
            <person name="Luo Z.H."/>
            <person name="Li M."/>
        </authorList>
    </citation>
    <scope>NUCLEOTIDE SEQUENCE [LARGE SCALE GENOMIC DNA]</scope>
    <source>
        <strain evidence="4">SpSt-613</strain>
    </source>
</reference>
<dbReference type="AlphaFoldDB" id="A0A7C4E225"/>
<sequence>MVQRLLYVMGSNPALNRVLMLLDEGSFQQILAGAEQHGADMPRKPGDGVLAGFGRVGGREVAVAAHDPTFAGGSLGEVGLRKLAKLYEFAMKFGVPIILLADSSGARFQEGARSLLAVGELIRTANEAHGKIPQINVIIGGGVGGAAFTAAVGDIVVGVGKTGYMFLHGPRAVKHALGQDVSVMELGSVKSLAETSGMIHFVVEEESEAISLVKTLLTYLPSNNREPPPSKPSSAQTVKQTSETSHMKTLINEIVDQNTFLEFQRNYAKNIVTGLGRVDGLVVGVVANEPAVNKGYIDVKACIKASQFIEMCSNFNIPLLTIVDTPGFEPGVVSEHNGIVREGTRIYRAYINADVPKITLLAGQAYGGAFIAMCSKGIGADYVFALPDAEVAVQPLEISAELLFRRQLESLPVEERASALEQYVQELRKTARGEALLKSGVADGIISRENAKKQISAVLHRLYAQYVNYYLKK</sequence>
<dbReference type="InterPro" id="IPR011762">
    <property type="entry name" value="COA_CT_N"/>
</dbReference>
<feature type="domain" description="CoA carboxyltransferase C-terminal" evidence="3">
    <location>
        <begin position="228"/>
        <end position="473"/>
    </location>
</feature>
<keyword evidence="4" id="KW-0808">Transferase</keyword>
<evidence type="ECO:0000259" key="3">
    <source>
        <dbReference type="PROSITE" id="PS50989"/>
    </source>
</evidence>
<dbReference type="SUPFAM" id="SSF52096">
    <property type="entry name" value="ClpP/crotonase"/>
    <property type="match status" value="2"/>
</dbReference>
<dbReference type="PROSITE" id="PS50980">
    <property type="entry name" value="COA_CT_NTER"/>
    <property type="match status" value="1"/>
</dbReference>
<evidence type="ECO:0000256" key="1">
    <source>
        <dbReference type="SAM" id="MobiDB-lite"/>
    </source>
</evidence>
<dbReference type="InterPro" id="IPR029045">
    <property type="entry name" value="ClpP/crotonase-like_dom_sf"/>
</dbReference>
<dbReference type="GO" id="GO:0016740">
    <property type="term" value="F:transferase activity"/>
    <property type="evidence" value="ECO:0007669"/>
    <property type="project" value="UniProtKB-KW"/>
</dbReference>
<dbReference type="InterPro" id="IPR034733">
    <property type="entry name" value="AcCoA_carboxyl_beta"/>
</dbReference>
<dbReference type="PANTHER" id="PTHR43842:SF2">
    <property type="entry name" value="PROPIONYL-COA CARBOXYLASE BETA CHAIN, MITOCHONDRIAL"/>
    <property type="match status" value="1"/>
</dbReference>
<dbReference type="EMBL" id="DTAD01000076">
    <property type="protein sequence ID" value="HGN90858.1"/>
    <property type="molecule type" value="Genomic_DNA"/>
</dbReference>
<comment type="caution">
    <text evidence="4">The sequence shown here is derived from an EMBL/GenBank/DDBJ whole genome shotgun (WGS) entry which is preliminary data.</text>
</comment>